<dbReference type="Proteomes" id="UP000188947">
    <property type="component" value="Unassembled WGS sequence"/>
</dbReference>
<dbReference type="RefSeq" id="WP_070905094.1">
    <property type="nucleotide sequence ID" value="NZ_CP016378.1"/>
</dbReference>
<feature type="signal peptide" evidence="1">
    <location>
        <begin position="1"/>
        <end position="24"/>
    </location>
</feature>
<organism evidence="2 3">
    <name type="scientific">Elizabethkingia meningoseptica</name>
    <name type="common">Chryseobacterium meningosepticum</name>
    <dbReference type="NCBI Taxonomy" id="238"/>
    <lineage>
        <taxon>Bacteria</taxon>
        <taxon>Pseudomonadati</taxon>
        <taxon>Bacteroidota</taxon>
        <taxon>Flavobacteriia</taxon>
        <taxon>Flavobacteriales</taxon>
        <taxon>Weeksellaceae</taxon>
        <taxon>Elizabethkingia</taxon>
    </lineage>
</organism>
<evidence type="ECO:0000313" key="3">
    <source>
        <dbReference type="Proteomes" id="UP000188947"/>
    </source>
</evidence>
<keyword evidence="3" id="KW-1185">Reference proteome</keyword>
<sequence>MKRTAQIFSFLIFLGMLSTMNAQIRNNLSVGGTTENHEERMKDYHEARVDILIKNLGLTDSQQEAFRSVYKDYEVSQMFVMKEFREKFDRKDLSEEETKERIFTGFDVSQKLLNNKKTYADRFLKVLTPKQLEKMFEMEKRLGRRIMDKKSQEEEKK</sequence>
<dbReference type="STRING" id="238.BBD35_05410"/>
<dbReference type="EMBL" id="MPOG01000019">
    <property type="protein sequence ID" value="OOH93208.1"/>
    <property type="molecule type" value="Genomic_DNA"/>
</dbReference>
<proteinExistence type="predicted"/>
<gene>
    <name evidence="2" type="ORF">BMF97_17225</name>
</gene>
<dbReference type="AlphaFoldDB" id="A0A1T3IQM9"/>
<dbReference type="eggNOG" id="ENOG50333M9">
    <property type="taxonomic scope" value="Bacteria"/>
</dbReference>
<feature type="chain" id="PRO_5030034750" evidence="1">
    <location>
        <begin position="25"/>
        <end position="157"/>
    </location>
</feature>
<protein>
    <submittedName>
        <fullName evidence="2">Uncharacterized protein</fullName>
    </submittedName>
</protein>
<dbReference type="Gene3D" id="1.20.120.1490">
    <property type="match status" value="1"/>
</dbReference>
<evidence type="ECO:0000313" key="2">
    <source>
        <dbReference type="EMBL" id="OOH93208.1"/>
    </source>
</evidence>
<reference evidence="2 3" key="1">
    <citation type="submission" date="2016-11" db="EMBL/GenBank/DDBJ databases">
        <title>Genome sequence and comparative genomic analysis of clinical strain Elizabethkingia meningoseptica 61421 PRCM.</title>
        <authorList>
            <person name="Wang M."/>
            <person name="Hu S."/>
            <person name="Cao L."/>
            <person name="Jiang T."/>
            <person name="Zhou Y."/>
            <person name="Ming D."/>
        </authorList>
    </citation>
    <scope>NUCLEOTIDE SEQUENCE [LARGE SCALE GENOMIC DNA]</scope>
    <source>
        <strain evidence="2 3">61421 PRCM</strain>
    </source>
</reference>
<evidence type="ECO:0000256" key="1">
    <source>
        <dbReference type="SAM" id="SignalP"/>
    </source>
</evidence>
<comment type="caution">
    <text evidence="2">The sequence shown here is derived from an EMBL/GenBank/DDBJ whole genome shotgun (WGS) entry which is preliminary data.</text>
</comment>
<accession>A0A1T3IQM9</accession>
<keyword evidence="1" id="KW-0732">Signal</keyword>
<name>A0A1T3IQM9_ELIME</name>